<dbReference type="GO" id="GO:0004521">
    <property type="term" value="F:RNA endonuclease activity"/>
    <property type="evidence" value="ECO:0007669"/>
    <property type="project" value="UniProtKB-UniRule"/>
</dbReference>
<dbReference type="PATRIC" id="fig|1454003.3.peg.857"/>
<dbReference type="Pfam" id="PF02130">
    <property type="entry name" value="YbeY"/>
    <property type="match status" value="1"/>
</dbReference>
<dbReference type="PANTHER" id="PTHR46986">
    <property type="entry name" value="ENDORIBONUCLEASE YBEY, CHLOROPLASTIC"/>
    <property type="match status" value="1"/>
</dbReference>
<dbReference type="InterPro" id="IPR023091">
    <property type="entry name" value="MetalPrtase_cat_dom_sf_prd"/>
</dbReference>
<dbReference type="GO" id="GO:0006364">
    <property type="term" value="P:rRNA processing"/>
    <property type="evidence" value="ECO:0007669"/>
    <property type="project" value="UniProtKB-UniRule"/>
</dbReference>
<evidence type="ECO:0000256" key="2">
    <source>
        <dbReference type="ARBA" id="ARBA00022722"/>
    </source>
</evidence>
<dbReference type="GO" id="GO:0004222">
    <property type="term" value="F:metalloendopeptidase activity"/>
    <property type="evidence" value="ECO:0007669"/>
    <property type="project" value="InterPro"/>
</dbReference>
<keyword evidence="7" id="KW-0963">Cytoplasm</keyword>
<dbReference type="SUPFAM" id="SSF55486">
    <property type="entry name" value="Metalloproteases ('zincins'), catalytic domain"/>
    <property type="match status" value="1"/>
</dbReference>
<accession>A0A011P351</accession>
<keyword evidence="3 7" id="KW-0479">Metal-binding</keyword>
<evidence type="ECO:0000256" key="7">
    <source>
        <dbReference type="HAMAP-Rule" id="MF_00009"/>
    </source>
</evidence>
<feature type="binding site" evidence="7">
    <location>
        <position position="118"/>
    </location>
    <ligand>
        <name>Zn(2+)</name>
        <dbReference type="ChEBI" id="CHEBI:29105"/>
        <note>catalytic</note>
    </ligand>
</feature>
<gene>
    <name evidence="7 8" type="primary">ybeY</name>
    <name evidence="8" type="ORF">AW10_00834</name>
</gene>
<dbReference type="GO" id="GO:0005737">
    <property type="term" value="C:cytoplasm"/>
    <property type="evidence" value="ECO:0007669"/>
    <property type="project" value="UniProtKB-SubCell"/>
</dbReference>
<dbReference type="Gene3D" id="3.40.390.30">
    <property type="entry name" value="Metalloproteases ('zincins'), catalytic domain"/>
    <property type="match status" value="1"/>
</dbReference>
<keyword evidence="4 7" id="KW-0255">Endonuclease</keyword>
<comment type="function">
    <text evidence="7">Single strand-specific metallo-endoribonuclease involved in late-stage 70S ribosome quality control and in maturation of the 3' terminus of the 16S rRNA.</text>
</comment>
<keyword evidence="7" id="KW-0690">Ribosome biogenesis</keyword>
<dbReference type="NCBIfam" id="TIGR00043">
    <property type="entry name" value="rRNA maturation RNase YbeY"/>
    <property type="match status" value="1"/>
</dbReference>
<feature type="binding site" evidence="7">
    <location>
        <position position="124"/>
    </location>
    <ligand>
        <name>Zn(2+)</name>
        <dbReference type="ChEBI" id="CHEBI:29105"/>
        <note>catalytic</note>
    </ligand>
</feature>
<dbReference type="InterPro" id="IPR020549">
    <property type="entry name" value="YbeY_CS"/>
</dbReference>
<keyword evidence="7" id="KW-0698">rRNA processing</keyword>
<organism evidence="8 9">
    <name type="scientific">Candidatus Accumulibacter appositus</name>
    <dbReference type="NCBI Taxonomy" id="1454003"/>
    <lineage>
        <taxon>Bacteria</taxon>
        <taxon>Pseudomonadati</taxon>
        <taxon>Pseudomonadota</taxon>
        <taxon>Betaproteobacteria</taxon>
        <taxon>Candidatus Accumulibacter</taxon>
    </lineage>
</organism>
<reference evidence="8 9" key="1">
    <citation type="submission" date="2014-02" db="EMBL/GenBank/DDBJ databases">
        <title>Expanding our view of genomic diversity in Candidatus Accumulibacter clades.</title>
        <authorList>
            <person name="Skennerton C.T."/>
            <person name="Barr J.J."/>
            <person name="Slater F.R."/>
            <person name="Bond P.L."/>
            <person name="Tyson G.W."/>
        </authorList>
    </citation>
    <scope>NUCLEOTIDE SEQUENCE [LARGE SCALE GENOMIC DNA]</scope>
    <source>
        <strain evidence="9">BA-92</strain>
    </source>
</reference>
<proteinExistence type="inferred from homology"/>
<feature type="binding site" evidence="7">
    <location>
        <position position="114"/>
    </location>
    <ligand>
        <name>Zn(2+)</name>
        <dbReference type="ChEBI" id="CHEBI:29105"/>
        <note>catalytic</note>
    </ligand>
</feature>
<comment type="caution">
    <text evidence="8">The sequence shown here is derived from an EMBL/GenBank/DDBJ whole genome shotgun (WGS) entry which is preliminary data.</text>
</comment>
<dbReference type="PANTHER" id="PTHR46986:SF1">
    <property type="entry name" value="ENDORIBONUCLEASE YBEY, CHLOROPLASTIC"/>
    <property type="match status" value="1"/>
</dbReference>
<sequence>MPKKTEQLEVEVQYACDRQSLPKKPRVRAWARAALAESENQDGRVTVRFVAADEGRRLNREYRSQEDATNVLSFPYALEPQLCGDLVLCVPVVAREAAAQDKSLDAHYAHLVVHGMLHLQGHDHEESEEQARAMEDLERNILADLGYPDPYGSED</sequence>
<keyword evidence="2 7" id="KW-0540">Nuclease</keyword>
<evidence type="ECO:0000256" key="5">
    <source>
        <dbReference type="ARBA" id="ARBA00022801"/>
    </source>
</evidence>
<keyword evidence="5 7" id="KW-0378">Hydrolase</keyword>
<dbReference type="InterPro" id="IPR002036">
    <property type="entry name" value="YbeY"/>
</dbReference>
<comment type="subcellular location">
    <subcellularLocation>
        <location evidence="7">Cytoplasm</location>
    </subcellularLocation>
</comment>
<comment type="cofactor">
    <cofactor evidence="7">
        <name>Zn(2+)</name>
        <dbReference type="ChEBI" id="CHEBI:29105"/>
    </cofactor>
    <text evidence="7">Binds 1 zinc ion.</text>
</comment>
<evidence type="ECO:0000256" key="3">
    <source>
        <dbReference type="ARBA" id="ARBA00022723"/>
    </source>
</evidence>
<keyword evidence="6 7" id="KW-0862">Zinc</keyword>
<dbReference type="STRING" id="1454003.AW10_00834"/>
<dbReference type="Proteomes" id="UP000021816">
    <property type="component" value="Unassembled WGS sequence"/>
</dbReference>
<evidence type="ECO:0000256" key="6">
    <source>
        <dbReference type="ARBA" id="ARBA00022833"/>
    </source>
</evidence>
<dbReference type="EMBL" id="JEMX01000014">
    <property type="protein sequence ID" value="EXI82006.1"/>
    <property type="molecule type" value="Genomic_DNA"/>
</dbReference>
<dbReference type="EC" id="3.1.-.-" evidence="7"/>
<dbReference type="PROSITE" id="PS01306">
    <property type="entry name" value="UPF0054"/>
    <property type="match status" value="1"/>
</dbReference>
<dbReference type="HAMAP" id="MF_00009">
    <property type="entry name" value="Endoribonucl_YbeY"/>
    <property type="match status" value="1"/>
</dbReference>
<evidence type="ECO:0000256" key="4">
    <source>
        <dbReference type="ARBA" id="ARBA00022759"/>
    </source>
</evidence>
<evidence type="ECO:0000313" key="8">
    <source>
        <dbReference type="EMBL" id="EXI82006.1"/>
    </source>
</evidence>
<protein>
    <recommendedName>
        <fullName evidence="7">Endoribonuclease YbeY</fullName>
        <ecNumber evidence="7">3.1.-.-</ecNumber>
    </recommendedName>
</protein>
<evidence type="ECO:0000313" key="9">
    <source>
        <dbReference type="Proteomes" id="UP000021816"/>
    </source>
</evidence>
<name>A0A011P351_9PROT</name>
<dbReference type="AlphaFoldDB" id="A0A011P351"/>
<comment type="similarity">
    <text evidence="1 7">Belongs to the endoribonuclease YbeY family.</text>
</comment>
<evidence type="ECO:0000256" key="1">
    <source>
        <dbReference type="ARBA" id="ARBA00010875"/>
    </source>
</evidence>
<dbReference type="GO" id="GO:0008270">
    <property type="term" value="F:zinc ion binding"/>
    <property type="evidence" value="ECO:0007669"/>
    <property type="project" value="UniProtKB-UniRule"/>
</dbReference>